<reference evidence="1" key="2">
    <citation type="submission" date="2023-01" db="EMBL/GenBank/DDBJ databases">
        <title>Draft genome sequence of Algimonas porphyrae strain NBRC 108216.</title>
        <authorList>
            <person name="Sun Q."/>
            <person name="Mori K."/>
        </authorList>
    </citation>
    <scope>NUCLEOTIDE SEQUENCE</scope>
    <source>
        <strain evidence="1">NBRC 108216</strain>
    </source>
</reference>
<evidence type="ECO:0000313" key="2">
    <source>
        <dbReference type="Proteomes" id="UP001161390"/>
    </source>
</evidence>
<dbReference type="EMBL" id="BSNJ01000006">
    <property type="protein sequence ID" value="GLQ21835.1"/>
    <property type="molecule type" value="Genomic_DNA"/>
</dbReference>
<proteinExistence type="predicted"/>
<comment type="caution">
    <text evidence="1">The sequence shown here is derived from an EMBL/GenBank/DDBJ whole genome shotgun (WGS) entry which is preliminary data.</text>
</comment>
<reference evidence="1" key="1">
    <citation type="journal article" date="2014" name="Int. J. Syst. Evol. Microbiol.">
        <title>Complete genome of a new Firmicutes species belonging to the dominant human colonic microbiota ('Ruminococcus bicirculans') reveals two chromosomes and a selective capacity to utilize plant glucans.</title>
        <authorList>
            <consortium name="NISC Comparative Sequencing Program"/>
            <person name="Wegmann U."/>
            <person name="Louis P."/>
            <person name="Goesmann A."/>
            <person name="Henrissat B."/>
            <person name="Duncan S.H."/>
            <person name="Flint H.J."/>
        </authorList>
    </citation>
    <scope>NUCLEOTIDE SEQUENCE</scope>
    <source>
        <strain evidence="1">NBRC 108216</strain>
    </source>
</reference>
<keyword evidence="2" id="KW-1185">Reference proteome</keyword>
<accession>A0ABQ5V420</accession>
<protein>
    <submittedName>
        <fullName evidence="1">Uncharacterized protein</fullName>
    </submittedName>
</protein>
<sequence length="105" mass="11437">MKAVKVILVIVSVVLLCAAAAYQIWLKPQLTYATIAASYGAKKFCSCLHVAELTVDQCQADFSEDVSMATFIPEDRGARVEFLGGHISARAEFREGLGCTLQPQR</sequence>
<gene>
    <name evidence="1" type="ORF">GCM10007854_27900</name>
</gene>
<organism evidence="1 2">
    <name type="scientific">Algimonas porphyrae</name>
    <dbReference type="NCBI Taxonomy" id="1128113"/>
    <lineage>
        <taxon>Bacteria</taxon>
        <taxon>Pseudomonadati</taxon>
        <taxon>Pseudomonadota</taxon>
        <taxon>Alphaproteobacteria</taxon>
        <taxon>Maricaulales</taxon>
        <taxon>Robiginitomaculaceae</taxon>
        <taxon>Algimonas</taxon>
    </lineage>
</organism>
<dbReference type="Proteomes" id="UP001161390">
    <property type="component" value="Unassembled WGS sequence"/>
</dbReference>
<name>A0ABQ5V420_9PROT</name>
<dbReference type="RefSeq" id="WP_284373810.1">
    <property type="nucleotide sequence ID" value="NZ_BSNJ01000006.1"/>
</dbReference>
<evidence type="ECO:0000313" key="1">
    <source>
        <dbReference type="EMBL" id="GLQ21835.1"/>
    </source>
</evidence>